<sequence>MSMKAKIALFGLLSFVFVGLAQAQEGWNWPSDEKMESKAREYNAAYNDYMKADQFIQATKPLHWLLVNAPDLNEAIYINGVTVYDGASKETTDEAQKKIYQDSVMTVYNLRGEKYDNTASWIENQAYYAYNYYRGDKDKVADAAEYFAKDIELNGEINTPGLVPAYFDLVYRNYAYNQAYSDEEVLEIYDALYARLDKAEAAGGDVSGQKTTLDQILVNMEIIDCDFIQNKLAPQMEANPSDIALAKRVFQYSVQYKCTSSEAFTKALEIVDNDSPTFSTSQVRGMRAMQSKEHAKAEEMFNKALELAENDGQRAEVYYDLAKAQAQQGKKSSARQSALKVLDFDSSKTADVWNFIGSLYMGSSADCRGGQSRVKDYSVFIAAYEAFAKAGNNSGMANAKARFPSKEELFTEGYQEGQTINTGCWVGQSVTLRTRD</sequence>
<protein>
    <recommendedName>
        <fullName evidence="4">Tetratricopeptide repeat protein</fullName>
    </recommendedName>
</protein>
<feature type="signal peptide" evidence="1">
    <location>
        <begin position="1"/>
        <end position="23"/>
    </location>
</feature>
<proteinExistence type="predicted"/>
<gene>
    <name evidence="2" type="ORF">GCM10011339_23880</name>
</gene>
<accession>A0ABQ1V450</accession>
<evidence type="ECO:0000313" key="2">
    <source>
        <dbReference type="EMBL" id="GGF34816.1"/>
    </source>
</evidence>
<dbReference type="Gene3D" id="1.25.40.10">
    <property type="entry name" value="Tetratricopeptide repeat domain"/>
    <property type="match status" value="1"/>
</dbReference>
<dbReference type="EMBL" id="BMIU01000010">
    <property type="protein sequence ID" value="GGF34816.1"/>
    <property type="molecule type" value="Genomic_DNA"/>
</dbReference>
<dbReference type="SUPFAM" id="SSF48452">
    <property type="entry name" value="TPR-like"/>
    <property type="match status" value="1"/>
</dbReference>
<organism evidence="2 3">
    <name type="scientific">Echinicola rosea</name>
    <dbReference type="NCBI Taxonomy" id="1807691"/>
    <lineage>
        <taxon>Bacteria</taxon>
        <taxon>Pseudomonadati</taxon>
        <taxon>Bacteroidota</taxon>
        <taxon>Cytophagia</taxon>
        <taxon>Cytophagales</taxon>
        <taxon>Cyclobacteriaceae</taxon>
        <taxon>Echinicola</taxon>
    </lineage>
</organism>
<evidence type="ECO:0000256" key="1">
    <source>
        <dbReference type="SAM" id="SignalP"/>
    </source>
</evidence>
<keyword evidence="1" id="KW-0732">Signal</keyword>
<evidence type="ECO:0000313" key="3">
    <source>
        <dbReference type="Proteomes" id="UP000647339"/>
    </source>
</evidence>
<dbReference type="Proteomes" id="UP000647339">
    <property type="component" value="Unassembled WGS sequence"/>
</dbReference>
<dbReference type="InterPro" id="IPR019734">
    <property type="entry name" value="TPR_rpt"/>
</dbReference>
<reference evidence="3" key="1">
    <citation type="journal article" date="2019" name="Int. J. Syst. Evol. Microbiol.">
        <title>The Global Catalogue of Microorganisms (GCM) 10K type strain sequencing project: providing services to taxonomists for standard genome sequencing and annotation.</title>
        <authorList>
            <consortium name="The Broad Institute Genomics Platform"/>
            <consortium name="The Broad Institute Genome Sequencing Center for Infectious Disease"/>
            <person name="Wu L."/>
            <person name="Ma J."/>
        </authorList>
    </citation>
    <scope>NUCLEOTIDE SEQUENCE [LARGE SCALE GENOMIC DNA]</scope>
    <source>
        <strain evidence="3">CGMCC 1.15407</strain>
    </source>
</reference>
<evidence type="ECO:0008006" key="4">
    <source>
        <dbReference type="Google" id="ProtNLM"/>
    </source>
</evidence>
<comment type="caution">
    <text evidence="2">The sequence shown here is derived from an EMBL/GenBank/DDBJ whole genome shotgun (WGS) entry which is preliminary data.</text>
</comment>
<dbReference type="SMART" id="SM00028">
    <property type="entry name" value="TPR"/>
    <property type="match status" value="2"/>
</dbReference>
<keyword evidence="3" id="KW-1185">Reference proteome</keyword>
<name>A0ABQ1V450_9BACT</name>
<feature type="chain" id="PRO_5045165165" description="Tetratricopeptide repeat protein" evidence="1">
    <location>
        <begin position="24"/>
        <end position="436"/>
    </location>
</feature>
<dbReference type="InterPro" id="IPR011990">
    <property type="entry name" value="TPR-like_helical_dom_sf"/>
</dbReference>